<comment type="caution">
    <text evidence="2">The sequence shown here is derived from an EMBL/GenBank/DDBJ whole genome shotgun (WGS) entry which is preliminary data.</text>
</comment>
<feature type="region of interest" description="Disordered" evidence="1">
    <location>
        <begin position="1"/>
        <end position="60"/>
    </location>
</feature>
<feature type="compositionally biased region" description="Polar residues" evidence="1">
    <location>
        <begin position="44"/>
        <end position="54"/>
    </location>
</feature>
<proteinExistence type="predicted"/>
<reference evidence="2 3" key="1">
    <citation type="submission" date="2015-12" db="EMBL/GenBank/DDBJ databases">
        <title>Draft genome sequence of Moniliophthora roreri, the causal agent of frosty pod rot of cacao.</title>
        <authorList>
            <person name="Aime M.C."/>
            <person name="Diaz-Valderrama J.R."/>
            <person name="Kijpornyongpan T."/>
            <person name="Phillips-Mora W."/>
        </authorList>
    </citation>
    <scope>NUCLEOTIDE SEQUENCE [LARGE SCALE GENOMIC DNA]</scope>
    <source>
        <strain evidence="2 3">MCA 2952</strain>
    </source>
</reference>
<organism evidence="2 3">
    <name type="scientific">Moniliophthora roreri</name>
    <name type="common">Frosty pod rot fungus</name>
    <name type="synonym">Monilia roreri</name>
    <dbReference type="NCBI Taxonomy" id="221103"/>
    <lineage>
        <taxon>Eukaryota</taxon>
        <taxon>Fungi</taxon>
        <taxon>Dikarya</taxon>
        <taxon>Basidiomycota</taxon>
        <taxon>Agaricomycotina</taxon>
        <taxon>Agaricomycetes</taxon>
        <taxon>Agaricomycetidae</taxon>
        <taxon>Agaricales</taxon>
        <taxon>Marasmiineae</taxon>
        <taxon>Marasmiaceae</taxon>
        <taxon>Moniliophthora</taxon>
    </lineage>
</organism>
<dbReference type="AlphaFoldDB" id="A0A0W0FNZ2"/>
<evidence type="ECO:0000256" key="1">
    <source>
        <dbReference type="SAM" id="MobiDB-lite"/>
    </source>
</evidence>
<protein>
    <submittedName>
        <fullName evidence="2">Uncharacterized protein</fullName>
    </submittedName>
</protein>
<gene>
    <name evidence="2" type="ORF">WG66_9466</name>
</gene>
<sequence>MNENQDSQEVASVSGSRVDSTASGTGKRKHVSDDGTGSLKTPRGSENSRPTSGEASCGVKGTRVVPTVVQVADYTAEGFNFSVARSFMMNFVVRGERPTLMVIALH</sequence>
<dbReference type="EMBL" id="LATX01001797">
    <property type="protein sequence ID" value="KTB37958.1"/>
    <property type="molecule type" value="Genomic_DNA"/>
</dbReference>
<name>A0A0W0FNZ2_MONRR</name>
<accession>A0A0W0FNZ2</accession>
<feature type="compositionally biased region" description="Polar residues" evidence="1">
    <location>
        <begin position="1"/>
        <end position="24"/>
    </location>
</feature>
<evidence type="ECO:0000313" key="2">
    <source>
        <dbReference type="EMBL" id="KTB37958.1"/>
    </source>
</evidence>
<evidence type="ECO:0000313" key="3">
    <source>
        <dbReference type="Proteomes" id="UP000054988"/>
    </source>
</evidence>
<dbReference type="Proteomes" id="UP000054988">
    <property type="component" value="Unassembled WGS sequence"/>
</dbReference>